<protein>
    <recommendedName>
        <fullName evidence="4">Transposase</fullName>
    </recommendedName>
</protein>
<accession>A0A814RXL9</accession>
<dbReference type="Proteomes" id="UP000663829">
    <property type="component" value="Unassembled WGS sequence"/>
</dbReference>
<dbReference type="Gene3D" id="3.30.420.10">
    <property type="entry name" value="Ribonuclease H-like superfamily/Ribonuclease H"/>
    <property type="match status" value="1"/>
</dbReference>
<dbReference type="Proteomes" id="UP000681722">
    <property type="component" value="Unassembled WGS sequence"/>
</dbReference>
<dbReference type="OrthoDB" id="10027189at2759"/>
<comment type="caution">
    <text evidence="1">The sequence shown here is derived from an EMBL/GenBank/DDBJ whole genome shotgun (WGS) entry which is preliminary data.</text>
</comment>
<sequence length="339" mass="39041">MKSKVQTAVKNKYENGDGPAKIYRDLAGVVSLQTIKLWIEMIKNTGSINLSSPSGCPRTVRTKPNISKVKWRLAKKKRVSTRELSANTNISRRSIQRILREDLGCFPYKKIKQPKLTDLQKAKRIKFVNWVLNNYTKEDTEKWLFTDEKYFDLDGVYNVQNDQVWAVSRAEADKKGGVHQKSKFPAKVMVWLSVCGKGLTMPVILEDETMNAERYIQDVLPIALKCGNNMLGTNWAYQQDGARPHTHSLSQKWCDDHFPAFIPKTRWPPNSPDLCPLDYSLWNELAQAMNWDHITTKAALVDEIKRSIKEVEKEKVLRSVRDFAVRLRSIQKNGGNYIR</sequence>
<dbReference type="EMBL" id="CAJOBC010006572">
    <property type="protein sequence ID" value="CAF3903497.1"/>
    <property type="molecule type" value="Genomic_DNA"/>
</dbReference>
<reference evidence="1" key="1">
    <citation type="submission" date="2021-02" db="EMBL/GenBank/DDBJ databases">
        <authorList>
            <person name="Nowell W R."/>
        </authorList>
    </citation>
    <scope>NUCLEOTIDE SEQUENCE</scope>
</reference>
<dbReference type="AlphaFoldDB" id="A0A814RXL9"/>
<keyword evidence="3" id="KW-1185">Reference proteome</keyword>
<evidence type="ECO:0000313" key="2">
    <source>
        <dbReference type="EMBL" id="CAF3903497.1"/>
    </source>
</evidence>
<evidence type="ECO:0008006" key="4">
    <source>
        <dbReference type="Google" id="ProtNLM"/>
    </source>
</evidence>
<organism evidence="1 3">
    <name type="scientific">Didymodactylos carnosus</name>
    <dbReference type="NCBI Taxonomy" id="1234261"/>
    <lineage>
        <taxon>Eukaryota</taxon>
        <taxon>Metazoa</taxon>
        <taxon>Spiralia</taxon>
        <taxon>Gnathifera</taxon>
        <taxon>Rotifera</taxon>
        <taxon>Eurotatoria</taxon>
        <taxon>Bdelloidea</taxon>
        <taxon>Philodinida</taxon>
        <taxon>Philodinidae</taxon>
        <taxon>Didymodactylos</taxon>
    </lineage>
</organism>
<gene>
    <name evidence="1" type="ORF">GPM918_LOCUS20628</name>
    <name evidence="2" type="ORF">SRO942_LOCUS20620</name>
</gene>
<proteinExistence type="predicted"/>
<dbReference type="PANTHER" id="PTHR46068:SF1">
    <property type="entry name" value="TRANSPOSASE IS30-LIKE HTH DOMAIN-CONTAINING PROTEIN"/>
    <property type="match status" value="1"/>
</dbReference>
<dbReference type="InterPro" id="IPR036397">
    <property type="entry name" value="RNaseH_sf"/>
</dbReference>
<dbReference type="PANTHER" id="PTHR46068">
    <property type="entry name" value="PROTEIN CBG27172"/>
    <property type="match status" value="1"/>
</dbReference>
<dbReference type="EMBL" id="CAJNOQ010006574">
    <property type="protein sequence ID" value="CAF1139894.1"/>
    <property type="molecule type" value="Genomic_DNA"/>
</dbReference>
<evidence type="ECO:0000313" key="3">
    <source>
        <dbReference type="Proteomes" id="UP000663829"/>
    </source>
</evidence>
<name>A0A814RXL9_9BILA</name>
<dbReference type="GO" id="GO:0003676">
    <property type="term" value="F:nucleic acid binding"/>
    <property type="evidence" value="ECO:0007669"/>
    <property type="project" value="InterPro"/>
</dbReference>
<evidence type="ECO:0000313" key="1">
    <source>
        <dbReference type="EMBL" id="CAF1139894.1"/>
    </source>
</evidence>